<dbReference type="InterPro" id="IPR041389">
    <property type="entry name" value="Importin_rep_6"/>
</dbReference>
<dbReference type="InterPro" id="IPR040122">
    <property type="entry name" value="Importin_beta"/>
</dbReference>
<name>A0AAN8YTQ6_9MAGN</name>
<dbReference type="AlphaFoldDB" id="A0AAN8YTQ6"/>
<gene>
    <name evidence="7" type="ORF">RJ641_021933</name>
</gene>
<keyword evidence="8" id="KW-1185">Reference proteome</keyword>
<dbReference type="PANTHER" id="PTHR10527">
    <property type="entry name" value="IMPORTIN BETA"/>
    <property type="match status" value="1"/>
</dbReference>
<proteinExistence type="predicted"/>
<evidence type="ECO:0000256" key="6">
    <source>
        <dbReference type="SAM" id="MobiDB-lite"/>
    </source>
</evidence>
<sequence>SSESVLGTSQLKLIVDELKQVLIAYSTRKEETEDKGEEERHQATEQQSRQKQKIQHEEILNQVSDCLVALIRIFEANFLPCFNELLFYIVALLGSDNTVRERDIALSIFYEVVQHCQDAAQKYCDICLSFVFKACTDENAYIRKEGCFGIKVFAEYGGLSFKCFVGDAISCLDAVIGCTDTSELDDARARDMAITALGKICKFHPEKLDRAQVVHTWLGYLPLKHDMAAAQIAHDQLCSMVEKADKDLFGPHNINLPKIIVVLGQVLTEATGLASPWTAVRIKDLLKKLMKILPRTL</sequence>
<comment type="caution">
    <text evidence="7">The sequence shown here is derived from an EMBL/GenBank/DDBJ whole genome shotgun (WGS) entry which is preliminary data.</text>
</comment>
<dbReference type="GO" id="GO:0005737">
    <property type="term" value="C:cytoplasm"/>
    <property type="evidence" value="ECO:0007669"/>
    <property type="project" value="UniProtKB-SubCell"/>
</dbReference>
<keyword evidence="4" id="KW-0677">Repeat</keyword>
<dbReference type="GO" id="GO:0006606">
    <property type="term" value="P:protein import into nucleus"/>
    <property type="evidence" value="ECO:0007669"/>
    <property type="project" value="InterPro"/>
</dbReference>
<organism evidence="7 8">
    <name type="scientific">Dillenia turbinata</name>
    <dbReference type="NCBI Taxonomy" id="194707"/>
    <lineage>
        <taxon>Eukaryota</taxon>
        <taxon>Viridiplantae</taxon>
        <taxon>Streptophyta</taxon>
        <taxon>Embryophyta</taxon>
        <taxon>Tracheophyta</taxon>
        <taxon>Spermatophyta</taxon>
        <taxon>Magnoliopsida</taxon>
        <taxon>eudicotyledons</taxon>
        <taxon>Gunneridae</taxon>
        <taxon>Pentapetalae</taxon>
        <taxon>Dilleniales</taxon>
        <taxon>Dilleniaceae</taxon>
        <taxon>Dillenia</taxon>
    </lineage>
</organism>
<accession>A0AAN8YTQ6</accession>
<dbReference type="Proteomes" id="UP001370490">
    <property type="component" value="Unassembled WGS sequence"/>
</dbReference>
<evidence type="ECO:0000256" key="4">
    <source>
        <dbReference type="ARBA" id="ARBA00022737"/>
    </source>
</evidence>
<evidence type="ECO:0000256" key="5">
    <source>
        <dbReference type="ARBA" id="ARBA00022927"/>
    </source>
</evidence>
<evidence type="ECO:0000313" key="8">
    <source>
        <dbReference type="Proteomes" id="UP001370490"/>
    </source>
</evidence>
<feature type="region of interest" description="Disordered" evidence="6">
    <location>
        <begin position="29"/>
        <end position="50"/>
    </location>
</feature>
<evidence type="ECO:0000256" key="3">
    <source>
        <dbReference type="ARBA" id="ARBA00022490"/>
    </source>
</evidence>
<evidence type="ECO:0000256" key="2">
    <source>
        <dbReference type="ARBA" id="ARBA00022448"/>
    </source>
</evidence>
<keyword evidence="2" id="KW-0813">Transport</keyword>
<dbReference type="Gene3D" id="1.25.10.10">
    <property type="entry name" value="Leucine-rich Repeat Variant"/>
    <property type="match status" value="1"/>
</dbReference>
<dbReference type="EMBL" id="JBAMMX010000027">
    <property type="protein sequence ID" value="KAK6912332.1"/>
    <property type="molecule type" value="Genomic_DNA"/>
</dbReference>
<protein>
    <submittedName>
        <fullName evidence="7">Importin repeat 6</fullName>
    </submittedName>
</protein>
<comment type="subcellular location">
    <subcellularLocation>
        <location evidence="1">Cytoplasm</location>
    </subcellularLocation>
</comment>
<reference evidence="7 8" key="1">
    <citation type="submission" date="2023-12" db="EMBL/GenBank/DDBJ databases">
        <title>A high-quality genome assembly for Dillenia turbinata (Dilleniales).</title>
        <authorList>
            <person name="Chanderbali A."/>
        </authorList>
    </citation>
    <scope>NUCLEOTIDE SEQUENCE [LARGE SCALE GENOMIC DNA]</scope>
    <source>
        <strain evidence="7">LSX21</strain>
        <tissue evidence="7">Leaf</tissue>
    </source>
</reference>
<keyword evidence="5" id="KW-0653">Protein transport</keyword>
<feature type="compositionally biased region" description="Basic and acidic residues" evidence="6">
    <location>
        <begin position="29"/>
        <end position="43"/>
    </location>
</feature>
<dbReference type="InterPro" id="IPR016024">
    <property type="entry name" value="ARM-type_fold"/>
</dbReference>
<dbReference type="Pfam" id="PF18829">
    <property type="entry name" value="Importin_rep_6"/>
    <property type="match status" value="1"/>
</dbReference>
<keyword evidence="3" id="KW-0963">Cytoplasm</keyword>
<evidence type="ECO:0000313" key="7">
    <source>
        <dbReference type="EMBL" id="KAK6912332.1"/>
    </source>
</evidence>
<dbReference type="InterPro" id="IPR011989">
    <property type="entry name" value="ARM-like"/>
</dbReference>
<dbReference type="SUPFAM" id="SSF48371">
    <property type="entry name" value="ARM repeat"/>
    <property type="match status" value="1"/>
</dbReference>
<evidence type="ECO:0000256" key="1">
    <source>
        <dbReference type="ARBA" id="ARBA00004496"/>
    </source>
</evidence>
<feature type="non-terminal residue" evidence="7">
    <location>
        <position position="1"/>
    </location>
</feature>